<dbReference type="PANTHER" id="PTHR43095">
    <property type="entry name" value="SUGAR KINASE"/>
    <property type="match status" value="1"/>
</dbReference>
<evidence type="ECO:0000313" key="13">
    <source>
        <dbReference type="EMBL" id="GFP19397.1"/>
    </source>
</evidence>
<gene>
    <name evidence="8 10" type="primary">xylB</name>
    <name evidence="13" type="ORF">HKBW3S03_00902</name>
    <name evidence="14" type="ORF">HKBW3S34_00925</name>
    <name evidence="15" type="ORF">HKBW3S47_01601</name>
</gene>
<comment type="caution">
    <text evidence="13">The sequence shown here is derived from an EMBL/GenBank/DDBJ whole genome shotgun (WGS) entry which is preliminary data.</text>
</comment>
<evidence type="ECO:0000313" key="17">
    <source>
        <dbReference type="Proteomes" id="UP000574717"/>
    </source>
</evidence>
<evidence type="ECO:0000256" key="8">
    <source>
        <dbReference type="HAMAP-Rule" id="MF_02220"/>
    </source>
</evidence>
<dbReference type="EMBL" id="BLRU01000071">
    <property type="protein sequence ID" value="GFP19397.1"/>
    <property type="molecule type" value="Genomic_DNA"/>
</dbReference>
<dbReference type="AlphaFoldDB" id="A0A6V8NH60"/>
<dbReference type="SUPFAM" id="SSF53067">
    <property type="entry name" value="Actin-like ATPase domain"/>
    <property type="match status" value="2"/>
</dbReference>
<dbReference type="Proteomes" id="UP000588083">
    <property type="component" value="Unassembled WGS sequence"/>
</dbReference>
<evidence type="ECO:0000256" key="2">
    <source>
        <dbReference type="ARBA" id="ARBA00022629"/>
    </source>
</evidence>
<dbReference type="Gene3D" id="3.30.420.40">
    <property type="match status" value="2"/>
</dbReference>
<organism evidence="13 17">
    <name type="scientific">Candidatus Hakubella thermalkaliphila</name>
    <dbReference type="NCBI Taxonomy" id="2754717"/>
    <lineage>
        <taxon>Bacteria</taxon>
        <taxon>Bacillati</taxon>
        <taxon>Actinomycetota</taxon>
        <taxon>Actinomycetota incertae sedis</taxon>
        <taxon>Candidatus Hakubellales</taxon>
        <taxon>Candidatus Hakubellaceae</taxon>
        <taxon>Candidatus Hakubella</taxon>
    </lineage>
</organism>
<evidence type="ECO:0000256" key="3">
    <source>
        <dbReference type="ARBA" id="ARBA00022679"/>
    </source>
</evidence>
<keyword evidence="18" id="KW-1185">Reference proteome</keyword>
<dbReference type="RefSeq" id="WP_176235969.1">
    <property type="nucleotide sequence ID" value="NZ_BLRU01000071.1"/>
</dbReference>
<keyword evidence="5 8" id="KW-0418">Kinase</keyword>
<evidence type="ECO:0000259" key="12">
    <source>
        <dbReference type="Pfam" id="PF02782"/>
    </source>
</evidence>
<evidence type="ECO:0000259" key="11">
    <source>
        <dbReference type="Pfam" id="PF00370"/>
    </source>
</evidence>
<evidence type="ECO:0000256" key="9">
    <source>
        <dbReference type="RuleBase" id="RU003733"/>
    </source>
</evidence>
<evidence type="ECO:0000313" key="16">
    <source>
        <dbReference type="Proteomes" id="UP000569018"/>
    </source>
</evidence>
<dbReference type="PROSITE" id="PS00445">
    <property type="entry name" value="FGGY_KINASES_2"/>
    <property type="match status" value="1"/>
</dbReference>
<dbReference type="EMBL" id="BLSD01000105">
    <property type="protein sequence ID" value="GFP39904.1"/>
    <property type="molecule type" value="Genomic_DNA"/>
</dbReference>
<name>A0A6V8NH60_9ACTN</name>
<keyword evidence="7 8" id="KW-0119">Carbohydrate metabolism</keyword>
<dbReference type="GO" id="GO:0005524">
    <property type="term" value="F:ATP binding"/>
    <property type="evidence" value="ECO:0007669"/>
    <property type="project" value="UniProtKB-UniRule"/>
</dbReference>
<sequence>MRYLLGFDVGTTGTKTLVIDEEGRVIVTASSEYPLLAPRPNWAEQNPAEWWKATCASIGQALTQAQVDSKDIAAVGLTGQMHGSVFLDGNNQVIRPAILWCDQRTAAECEEIEGTFGGRKGLIELTSNPALTGFTAPKILWLRHQEPENYQQVRKVLLPKDYIRFLLTGEYATDVSDASGTLLFDVCHRRWSPEVLEALDIPEQWLPSCYESPEVVARVSAQGAQATGLSEGTPVVAGGGDQAAGGVGSGIVLPGQASVVLGTSGVVFVYSEAPDFDSDGRLHTFCHAVPGKWHVMGVTLAAAGSLRWYHDVIGPGEDMRRRYPDLGDYDLLEKEAEEVEAGSEGLLFLPYLTGERTPHADANARGVFFGLTYRHGRGHLVRSIMEGVAFSLRDCFELVKDMGISVKRLVISGGGARSPLWRQTLADVLGQEIVTINVEEGPAFGAALLAGVGSGIFGSLEQAVEASIHEVGKTMPQRDSVRSYEQLYQIYRSLYPILKNAFQELGEVQKIR</sequence>
<dbReference type="GO" id="GO:0005998">
    <property type="term" value="P:xylulose catabolic process"/>
    <property type="evidence" value="ECO:0007669"/>
    <property type="project" value="UniProtKB-UniRule"/>
</dbReference>
<accession>A0A6V8NH60</accession>
<feature type="site" description="Important for activity" evidence="8">
    <location>
        <position position="8"/>
    </location>
</feature>
<protein>
    <recommendedName>
        <fullName evidence="8 10">Xylulose kinase</fullName>
        <shortName evidence="8 10">Xylulokinase</shortName>
        <ecNumber evidence="8 10">2.7.1.17</ecNumber>
    </recommendedName>
</protein>
<evidence type="ECO:0000313" key="15">
    <source>
        <dbReference type="EMBL" id="GFP39904.1"/>
    </source>
</evidence>
<reference evidence="16 17" key="1">
    <citation type="journal article" date="2020" name="Front. Microbiol.">
        <title>Single-cell genomics of novel Actinobacteria with the Wood-Ljungdahl pathway discovered in a serpentinizing system.</title>
        <authorList>
            <person name="Merino N."/>
            <person name="Kawai M."/>
            <person name="Boyd E.S."/>
            <person name="Colman D.R."/>
            <person name="McGlynn S.E."/>
            <person name="Nealson K.H."/>
            <person name="Kurokawa K."/>
            <person name="Hongoh Y."/>
        </authorList>
    </citation>
    <scope>NUCLEOTIDE SEQUENCE [LARGE SCALE GENOMIC DNA]</scope>
    <source>
        <strain evidence="13 17">S03</strain>
        <strain evidence="14 18">S34</strain>
        <strain evidence="15 16">S47</strain>
    </source>
</reference>
<comment type="function">
    <text evidence="8">Catalyzes the phosphorylation of D-xylulose to D-xylulose 5-phosphate.</text>
</comment>
<evidence type="ECO:0000256" key="7">
    <source>
        <dbReference type="ARBA" id="ARBA00023277"/>
    </source>
</evidence>
<dbReference type="PANTHER" id="PTHR43095:SF5">
    <property type="entry name" value="XYLULOSE KINASE"/>
    <property type="match status" value="1"/>
</dbReference>
<dbReference type="GO" id="GO:0042732">
    <property type="term" value="P:D-xylose metabolic process"/>
    <property type="evidence" value="ECO:0007669"/>
    <property type="project" value="UniProtKB-KW"/>
</dbReference>
<dbReference type="EC" id="2.7.1.17" evidence="8 10"/>
<keyword evidence="4 8" id="KW-0547">Nucleotide-binding</keyword>
<dbReference type="Pfam" id="PF02782">
    <property type="entry name" value="FGGY_C"/>
    <property type="match status" value="1"/>
</dbReference>
<evidence type="ECO:0000313" key="18">
    <source>
        <dbReference type="Proteomes" id="UP000588083"/>
    </source>
</evidence>
<evidence type="ECO:0000313" key="14">
    <source>
        <dbReference type="EMBL" id="GFP30005.1"/>
    </source>
</evidence>
<dbReference type="CDD" id="cd07808">
    <property type="entry name" value="ASKHA_NBD_FGGY_EcXK-like"/>
    <property type="match status" value="1"/>
</dbReference>
<dbReference type="PIRSF" id="PIRSF000538">
    <property type="entry name" value="GlpK"/>
    <property type="match status" value="1"/>
</dbReference>
<dbReference type="EMBL" id="BLRZ01000035">
    <property type="protein sequence ID" value="GFP30005.1"/>
    <property type="molecule type" value="Genomic_DNA"/>
</dbReference>
<evidence type="ECO:0000256" key="10">
    <source>
        <dbReference type="RuleBase" id="RU364073"/>
    </source>
</evidence>
<feature type="binding site" evidence="8">
    <location>
        <begin position="81"/>
        <end position="82"/>
    </location>
    <ligand>
        <name>substrate</name>
    </ligand>
</feature>
<dbReference type="HAMAP" id="MF_02220">
    <property type="entry name" value="XylB"/>
    <property type="match status" value="1"/>
</dbReference>
<dbReference type="InterPro" id="IPR006000">
    <property type="entry name" value="Xylulokinase"/>
</dbReference>
<feature type="active site" description="Proton acceptor" evidence="8">
    <location>
        <position position="241"/>
    </location>
</feature>
<comment type="catalytic activity">
    <reaction evidence="8 10">
        <text>D-xylulose + ATP = D-xylulose 5-phosphate + ADP + H(+)</text>
        <dbReference type="Rhea" id="RHEA:10964"/>
        <dbReference type="ChEBI" id="CHEBI:15378"/>
        <dbReference type="ChEBI" id="CHEBI:17140"/>
        <dbReference type="ChEBI" id="CHEBI:30616"/>
        <dbReference type="ChEBI" id="CHEBI:57737"/>
        <dbReference type="ChEBI" id="CHEBI:456216"/>
        <dbReference type="EC" id="2.7.1.17"/>
    </reaction>
</comment>
<dbReference type="InterPro" id="IPR000577">
    <property type="entry name" value="Carb_kinase_FGGY"/>
</dbReference>
<dbReference type="InterPro" id="IPR050406">
    <property type="entry name" value="FGGY_Carb_Kinase"/>
</dbReference>
<evidence type="ECO:0000256" key="4">
    <source>
        <dbReference type="ARBA" id="ARBA00022741"/>
    </source>
</evidence>
<dbReference type="Pfam" id="PF00370">
    <property type="entry name" value="FGGY_N"/>
    <property type="match status" value="1"/>
</dbReference>
<dbReference type="InterPro" id="IPR018483">
    <property type="entry name" value="Carb_kinase_FGGY_CS"/>
</dbReference>
<dbReference type="InterPro" id="IPR018484">
    <property type="entry name" value="FGGY_N"/>
</dbReference>
<dbReference type="InterPro" id="IPR043129">
    <property type="entry name" value="ATPase_NBD"/>
</dbReference>
<feature type="domain" description="Carbohydrate kinase FGGY C-terminal" evidence="12">
    <location>
        <begin position="258"/>
        <end position="452"/>
    </location>
</feature>
<comment type="similarity">
    <text evidence="1 8 9">Belongs to the FGGY kinase family.</text>
</comment>
<dbReference type="InterPro" id="IPR018485">
    <property type="entry name" value="FGGY_C"/>
</dbReference>
<evidence type="ECO:0000256" key="1">
    <source>
        <dbReference type="ARBA" id="ARBA00009156"/>
    </source>
</evidence>
<dbReference type="Proteomes" id="UP000569018">
    <property type="component" value="Unassembled WGS sequence"/>
</dbReference>
<evidence type="ECO:0000256" key="5">
    <source>
        <dbReference type="ARBA" id="ARBA00022777"/>
    </source>
</evidence>
<keyword evidence="2 8" id="KW-0859">Xylose metabolism</keyword>
<feature type="domain" description="Carbohydrate kinase FGGY N-terminal" evidence="11">
    <location>
        <begin position="3"/>
        <end position="248"/>
    </location>
</feature>
<keyword evidence="6 8" id="KW-0067">ATP-binding</keyword>
<keyword evidence="3 8" id="KW-0808">Transferase</keyword>
<dbReference type="GO" id="GO:0004856">
    <property type="term" value="F:D-xylulokinase activity"/>
    <property type="evidence" value="ECO:0007669"/>
    <property type="project" value="UniProtKB-UniRule"/>
</dbReference>
<dbReference type="Proteomes" id="UP000574717">
    <property type="component" value="Unassembled WGS sequence"/>
</dbReference>
<proteinExistence type="inferred from homology"/>
<dbReference type="NCBIfam" id="TIGR01312">
    <property type="entry name" value="XylB"/>
    <property type="match status" value="1"/>
</dbReference>
<evidence type="ECO:0000256" key="6">
    <source>
        <dbReference type="ARBA" id="ARBA00022840"/>
    </source>
</evidence>